<name>A0A1B6H002_9HEMI</name>
<dbReference type="PANTHER" id="PTHR13341">
    <property type="entry name" value="MIR-INTERACTING SAPOSIN-LIKE PROTEIN"/>
    <property type="match status" value="1"/>
</dbReference>
<evidence type="ECO:0000259" key="2">
    <source>
        <dbReference type="Pfam" id="PF11938"/>
    </source>
</evidence>
<dbReference type="InterPro" id="IPR021852">
    <property type="entry name" value="DUF3456"/>
</dbReference>
<gene>
    <name evidence="3" type="ORF">g.12638</name>
</gene>
<proteinExistence type="inferred from homology"/>
<dbReference type="GO" id="GO:0005783">
    <property type="term" value="C:endoplasmic reticulum"/>
    <property type="evidence" value="ECO:0007669"/>
    <property type="project" value="TreeGrafter"/>
</dbReference>
<sequence length="191" mass="22192">MIMIYSLTKYVYLIIVLVHLPASLLAGIDRKYVKCLVCQRIVEEMNREVEGTSPSLRYQKKGYILDDTKNTEESYIEMRRSDVFLDDVMDRLCEKMNDYARGIHKDTGELEVLPLVIGKNMNPVIQEYNLVQDGDLESLEFYCQSVLSEYADVMMNLFKAGGKDIVSDMCFGTDLCSEYKRKRNPVRFDEF</sequence>
<dbReference type="InterPro" id="IPR042415">
    <property type="entry name" value="CNPY"/>
</dbReference>
<accession>A0A1B6H002</accession>
<dbReference type="Pfam" id="PF11938">
    <property type="entry name" value="DUF3456"/>
    <property type="match status" value="1"/>
</dbReference>
<evidence type="ECO:0000256" key="1">
    <source>
        <dbReference type="ARBA" id="ARBA00007285"/>
    </source>
</evidence>
<dbReference type="PANTHER" id="PTHR13341:SF2">
    <property type="entry name" value="PROTEIN SEELE"/>
    <property type="match status" value="1"/>
</dbReference>
<reference evidence="3" key="1">
    <citation type="submission" date="2015-11" db="EMBL/GenBank/DDBJ databases">
        <title>De novo transcriptome assembly of four potential Pierce s Disease insect vectors from Arizona vineyards.</title>
        <authorList>
            <person name="Tassone E.E."/>
        </authorList>
    </citation>
    <scope>NUCLEOTIDE SEQUENCE</scope>
</reference>
<protein>
    <recommendedName>
        <fullName evidence="2">DUF3456 domain-containing protein</fullName>
    </recommendedName>
</protein>
<dbReference type="AlphaFoldDB" id="A0A1B6H002"/>
<feature type="domain" description="DUF3456" evidence="2">
    <location>
        <begin position="34"/>
        <end position="170"/>
    </location>
</feature>
<organism evidence="3">
    <name type="scientific">Cuerna arida</name>
    <dbReference type="NCBI Taxonomy" id="1464854"/>
    <lineage>
        <taxon>Eukaryota</taxon>
        <taxon>Metazoa</taxon>
        <taxon>Ecdysozoa</taxon>
        <taxon>Arthropoda</taxon>
        <taxon>Hexapoda</taxon>
        <taxon>Insecta</taxon>
        <taxon>Pterygota</taxon>
        <taxon>Neoptera</taxon>
        <taxon>Paraneoptera</taxon>
        <taxon>Hemiptera</taxon>
        <taxon>Auchenorrhyncha</taxon>
        <taxon>Membracoidea</taxon>
        <taxon>Cicadellidae</taxon>
        <taxon>Cicadellinae</taxon>
        <taxon>Proconiini</taxon>
        <taxon>Cuerna</taxon>
    </lineage>
</organism>
<comment type="similarity">
    <text evidence="1">Belongs to the canopy family.</text>
</comment>
<dbReference type="EMBL" id="GECZ01001755">
    <property type="protein sequence ID" value="JAS68014.1"/>
    <property type="molecule type" value="Transcribed_RNA"/>
</dbReference>
<evidence type="ECO:0000313" key="3">
    <source>
        <dbReference type="EMBL" id="JAS68014.1"/>
    </source>
</evidence>